<comment type="caution">
    <text evidence="2">The sequence shown here is derived from an EMBL/GenBank/DDBJ whole genome shotgun (WGS) entry which is preliminary data.</text>
</comment>
<sequence length="39" mass="4166">MPCPARRLSGGPLDSRHWGEAVQLPPPELARLLGVYAPG</sequence>
<gene>
    <name evidence="2" type="ORF">STRIP9103_09481</name>
</gene>
<evidence type="ECO:0000313" key="2">
    <source>
        <dbReference type="EMBL" id="EKX68105.1"/>
    </source>
</evidence>
<dbReference type="AlphaFoldDB" id="L1L5X5"/>
<evidence type="ECO:0000256" key="1">
    <source>
        <dbReference type="SAM" id="MobiDB-lite"/>
    </source>
</evidence>
<protein>
    <submittedName>
        <fullName evidence="2">Uncharacterized protein</fullName>
    </submittedName>
</protein>
<organism evidence="2 3">
    <name type="scientific">Streptomyces ipomoeae 91-03</name>
    <dbReference type="NCBI Taxonomy" id="698759"/>
    <lineage>
        <taxon>Bacteria</taxon>
        <taxon>Bacillati</taxon>
        <taxon>Actinomycetota</taxon>
        <taxon>Actinomycetes</taxon>
        <taxon>Kitasatosporales</taxon>
        <taxon>Streptomycetaceae</taxon>
        <taxon>Streptomyces</taxon>
    </lineage>
</organism>
<evidence type="ECO:0000313" key="3">
    <source>
        <dbReference type="Proteomes" id="UP000010411"/>
    </source>
</evidence>
<feature type="region of interest" description="Disordered" evidence="1">
    <location>
        <begin position="1"/>
        <end position="20"/>
    </location>
</feature>
<reference evidence="2 3" key="1">
    <citation type="submission" date="2012-11" db="EMBL/GenBank/DDBJ databases">
        <authorList>
            <person name="Huguet-Tapia J.C."/>
            <person name="Durkin A.S."/>
            <person name="Pettis G.S."/>
            <person name="Badger J.H."/>
        </authorList>
    </citation>
    <scope>NUCLEOTIDE SEQUENCE [LARGE SCALE GENOMIC DNA]</scope>
    <source>
        <strain evidence="2 3">91-03</strain>
    </source>
</reference>
<proteinExistence type="predicted"/>
<name>L1L5X5_9ACTN</name>
<keyword evidence="3" id="KW-1185">Reference proteome</keyword>
<dbReference type="EMBL" id="AEJC01000101">
    <property type="protein sequence ID" value="EKX68105.1"/>
    <property type="molecule type" value="Genomic_DNA"/>
</dbReference>
<accession>L1L5X5</accession>
<dbReference type="Proteomes" id="UP000010411">
    <property type="component" value="Unassembled WGS sequence"/>
</dbReference>